<dbReference type="PRINTS" id="PR01078">
    <property type="entry name" value="AMINACHANNEL"/>
</dbReference>
<dbReference type="Pfam" id="PF00858">
    <property type="entry name" value="ASC"/>
    <property type="match status" value="1"/>
</dbReference>
<dbReference type="GO" id="GO:0015280">
    <property type="term" value="F:ligand-gated sodium channel activity"/>
    <property type="evidence" value="ECO:0007669"/>
    <property type="project" value="TreeGrafter"/>
</dbReference>
<evidence type="ECO:0000256" key="2">
    <source>
        <dbReference type="ARBA" id="ARBA00022448"/>
    </source>
</evidence>
<evidence type="ECO:0000256" key="1">
    <source>
        <dbReference type="ARBA" id="ARBA00004141"/>
    </source>
</evidence>
<dbReference type="PANTHER" id="PTHR11690:SF248">
    <property type="entry name" value="PICKPOCKET 17, ISOFORM A"/>
    <property type="match status" value="1"/>
</dbReference>
<evidence type="ECO:0000256" key="11">
    <source>
        <dbReference type="RuleBase" id="RU000679"/>
    </source>
</evidence>
<dbReference type="Proteomes" id="UP001283361">
    <property type="component" value="Unassembled WGS sequence"/>
</dbReference>
<evidence type="ECO:0000256" key="4">
    <source>
        <dbReference type="ARBA" id="ARBA00022692"/>
    </source>
</evidence>
<keyword evidence="4 11" id="KW-0812">Transmembrane</keyword>
<evidence type="ECO:0000256" key="10">
    <source>
        <dbReference type="ARBA" id="ARBA00023303"/>
    </source>
</evidence>
<dbReference type="InterPro" id="IPR001873">
    <property type="entry name" value="ENaC"/>
</dbReference>
<evidence type="ECO:0000256" key="5">
    <source>
        <dbReference type="ARBA" id="ARBA00022989"/>
    </source>
</evidence>
<comment type="similarity">
    <text evidence="11">Belongs to the amiloride-sensitive sodium channel (TC 1.A.6) family.</text>
</comment>
<dbReference type="GO" id="GO:0005886">
    <property type="term" value="C:plasma membrane"/>
    <property type="evidence" value="ECO:0007669"/>
    <property type="project" value="TreeGrafter"/>
</dbReference>
<keyword evidence="5" id="KW-1133">Transmembrane helix</keyword>
<proteinExistence type="inferred from homology"/>
<comment type="caution">
    <text evidence="13">The sequence shown here is derived from an EMBL/GenBank/DDBJ whole genome shotgun (WGS) entry which is preliminary data.</text>
</comment>
<keyword evidence="3 11" id="KW-0894">Sodium channel</keyword>
<sequence length="454" mass="51602">MSMFCVSHTHPFILEGKASAYDVRGFQFESQLRHAVFRCKICPITQSLQGAVPDFFGWRSRRLVFSDVTIKWRTRVHVAHTKDPVEVGMAERNENNSNEDNEDPDFTSNAYAQELQQYLDGEEMKGSPDRLFKKHKMEEKRMITEAENKYKRWKRATTEDHTFDIDNEFKQKVDWVSLLRKRGLNVWNALKNNTNVATRFYSKRSLDWEASMTYGYISATVDEALLERAGHSKDTFIASCEFNGFRCSPSNFTSFHNHKYGNCFTFNSNFSDGPTLSTRFQGPQNGLHLELFIDQKAYVPHLANEAGVRVVIHKRGSIAFPEDKGMSIRPGRSTSIALQQVLIERLPKPHGSCVHPGEIDDNYTIFAGTDYSKLSCLKSCYQNVIVVICGCASPLYIITPGVTVCDMLNNTIALWLAHGSNWGPGCLVDSCRRPLPHKEFTGLSQSQDCGWLFA</sequence>
<evidence type="ECO:0000256" key="6">
    <source>
        <dbReference type="ARBA" id="ARBA00023053"/>
    </source>
</evidence>
<organism evidence="13 14">
    <name type="scientific">Elysia crispata</name>
    <name type="common">lettuce slug</name>
    <dbReference type="NCBI Taxonomy" id="231223"/>
    <lineage>
        <taxon>Eukaryota</taxon>
        <taxon>Metazoa</taxon>
        <taxon>Spiralia</taxon>
        <taxon>Lophotrochozoa</taxon>
        <taxon>Mollusca</taxon>
        <taxon>Gastropoda</taxon>
        <taxon>Heterobranchia</taxon>
        <taxon>Euthyneura</taxon>
        <taxon>Panpulmonata</taxon>
        <taxon>Sacoglossa</taxon>
        <taxon>Placobranchoidea</taxon>
        <taxon>Plakobranchidae</taxon>
        <taxon>Elysia</taxon>
    </lineage>
</organism>
<keyword evidence="10 11" id="KW-0407">Ion channel</keyword>
<evidence type="ECO:0000256" key="12">
    <source>
        <dbReference type="SAM" id="MobiDB-lite"/>
    </source>
</evidence>
<keyword evidence="2 11" id="KW-0813">Transport</keyword>
<dbReference type="Gene3D" id="2.60.470.10">
    <property type="entry name" value="Acid-sensing ion channels like domains"/>
    <property type="match status" value="1"/>
</dbReference>
<gene>
    <name evidence="13" type="ORF">RRG08_025045</name>
</gene>
<protein>
    <submittedName>
        <fullName evidence="13">Uncharacterized protein</fullName>
    </submittedName>
</protein>
<keyword evidence="7 11" id="KW-0406">Ion transport</keyword>
<evidence type="ECO:0000256" key="7">
    <source>
        <dbReference type="ARBA" id="ARBA00023065"/>
    </source>
</evidence>
<keyword evidence="14" id="KW-1185">Reference proteome</keyword>
<evidence type="ECO:0000313" key="13">
    <source>
        <dbReference type="EMBL" id="KAK3791191.1"/>
    </source>
</evidence>
<feature type="region of interest" description="Disordered" evidence="12">
    <location>
        <begin position="86"/>
        <end position="106"/>
    </location>
</feature>
<keyword evidence="8" id="KW-0472">Membrane</keyword>
<keyword evidence="9 11" id="KW-0739">Sodium transport</keyword>
<evidence type="ECO:0000256" key="3">
    <source>
        <dbReference type="ARBA" id="ARBA00022461"/>
    </source>
</evidence>
<evidence type="ECO:0000313" key="14">
    <source>
        <dbReference type="Proteomes" id="UP001283361"/>
    </source>
</evidence>
<dbReference type="EMBL" id="JAWDGP010001483">
    <property type="protein sequence ID" value="KAK3791191.1"/>
    <property type="molecule type" value="Genomic_DNA"/>
</dbReference>
<dbReference type="PANTHER" id="PTHR11690">
    <property type="entry name" value="AMILORIDE-SENSITIVE SODIUM CHANNEL-RELATED"/>
    <property type="match status" value="1"/>
</dbReference>
<accession>A0AAE1E1T5</accession>
<dbReference type="AlphaFoldDB" id="A0AAE1E1T5"/>
<keyword evidence="6" id="KW-0915">Sodium</keyword>
<evidence type="ECO:0000256" key="9">
    <source>
        <dbReference type="ARBA" id="ARBA00023201"/>
    </source>
</evidence>
<comment type="subcellular location">
    <subcellularLocation>
        <location evidence="1">Membrane</location>
        <topology evidence="1">Multi-pass membrane protein</topology>
    </subcellularLocation>
</comment>
<reference evidence="13" key="1">
    <citation type="journal article" date="2023" name="G3 (Bethesda)">
        <title>A reference genome for the long-term kleptoplast-retaining sea slug Elysia crispata morphotype clarki.</title>
        <authorList>
            <person name="Eastman K.E."/>
            <person name="Pendleton A.L."/>
            <person name="Shaikh M.A."/>
            <person name="Suttiyut T."/>
            <person name="Ogas R."/>
            <person name="Tomko P."/>
            <person name="Gavelis G."/>
            <person name="Widhalm J.R."/>
            <person name="Wisecaver J.H."/>
        </authorList>
    </citation>
    <scope>NUCLEOTIDE SEQUENCE</scope>
    <source>
        <strain evidence="13">ECLA1</strain>
    </source>
</reference>
<name>A0AAE1E1T5_9GAST</name>
<evidence type="ECO:0000256" key="8">
    <source>
        <dbReference type="ARBA" id="ARBA00023136"/>
    </source>
</evidence>